<accession>A0A6N6M7C0</accession>
<dbReference type="Proteomes" id="UP000435357">
    <property type="component" value="Unassembled WGS sequence"/>
</dbReference>
<reference evidence="1 2" key="1">
    <citation type="submission" date="2019-09" db="EMBL/GenBank/DDBJ databases">
        <title>Genomes of Cryomorphaceae.</title>
        <authorList>
            <person name="Bowman J.P."/>
        </authorList>
    </citation>
    <scope>NUCLEOTIDE SEQUENCE [LARGE SCALE GENOMIC DNA]</scope>
    <source>
        <strain evidence="1 2">KCTC 52047</strain>
    </source>
</reference>
<name>A0A6N6M7C0_9FLAO</name>
<dbReference type="AlphaFoldDB" id="A0A6N6M7C0"/>
<gene>
    <name evidence="1" type="ORF">F3059_12040</name>
</gene>
<organism evidence="1 2">
    <name type="scientific">Salibacter halophilus</name>
    <dbReference type="NCBI Taxonomy" id="1803916"/>
    <lineage>
        <taxon>Bacteria</taxon>
        <taxon>Pseudomonadati</taxon>
        <taxon>Bacteroidota</taxon>
        <taxon>Flavobacteriia</taxon>
        <taxon>Flavobacteriales</taxon>
        <taxon>Salibacteraceae</taxon>
        <taxon>Salibacter</taxon>
    </lineage>
</organism>
<evidence type="ECO:0000313" key="1">
    <source>
        <dbReference type="EMBL" id="KAB1062670.1"/>
    </source>
</evidence>
<sequence>MRTIFLSVLTIIITLSGFPQNQQYTDFERIDFSHFWDEANDPNLNLDSLNQHFTESYYDNHREAFKSYYLLKKLLYAKSQIPKRCWETYNSVNRKTIDSFTNHIIASCPDYKSLAFFLYQSEPLDYKLTNEHYENDSVFYTVKNTGGFSISHHDQSQGELTDVNHASYEVGMPAGSDRQYAVDSAMVTPDVNFLNNHRFEPVSFELNKFQRDLYNEDEYKFYWRPDLWYNHFDGAKVGAVFNGGYMNNVHNFELRFLYNTGLGQYDVSDENNNDFDKLDVQFLYNTATPGLWRGSEVFAELRSMSGLKLAKGGMRFNSSNGKTSFFGFYKLNYIPDEIALQYMLMPYGWGVDRVNSNIHFGLDHNYQYNKGYGNIRLEVATSALLSDYSYSYMQFESKHEHRLGKLPVRTRIFGQMGFGEDWAPESSLYLSGANPLEMVDNPFTRAAGIVPAELAELGNSTNTFHHSGGLNLRGYSGYLAPYQFENGEVVSNYRGTSGAAFNAEILFTKLSSLNPFDLNDFLNFESYLFGDAGILNVNSPENDLKWGDFRADAGIGVAIKVKWGKYNDLLPLNIRVDLPLFLNRPPSEEEYVEMRYIIGISQPF</sequence>
<proteinExistence type="predicted"/>
<dbReference type="EMBL" id="WACR01000011">
    <property type="protein sequence ID" value="KAB1062670.1"/>
    <property type="molecule type" value="Genomic_DNA"/>
</dbReference>
<comment type="caution">
    <text evidence="1">The sequence shown here is derived from an EMBL/GenBank/DDBJ whole genome shotgun (WGS) entry which is preliminary data.</text>
</comment>
<keyword evidence="2" id="KW-1185">Reference proteome</keyword>
<evidence type="ECO:0000313" key="2">
    <source>
        <dbReference type="Proteomes" id="UP000435357"/>
    </source>
</evidence>
<protein>
    <submittedName>
        <fullName evidence="1">Uncharacterized protein</fullName>
    </submittedName>
</protein>